<dbReference type="SUPFAM" id="SSF54427">
    <property type="entry name" value="NTF2-like"/>
    <property type="match status" value="1"/>
</dbReference>
<keyword evidence="4" id="KW-1185">Reference proteome</keyword>
<sequence length="169" mass="18361">MIKKALYVLIAAAAVLIVSGNAMCGSGKPIGPEMFKAQVKKVLDDINNAFLNGDIDGFFKYVAHDADIVAVDILTGDYLVGYDKVVQHMKKAADMKATYKCTLLDETVHVNASARVAWTAQLSDCTITIDDKPVSVKIRSTATFERRGGSWLLVQEHDSVGLPNTKNTK</sequence>
<proteinExistence type="predicted"/>
<dbReference type="Gene3D" id="3.10.450.50">
    <property type="match status" value="1"/>
</dbReference>
<protein>
    <recommendedName>
        <fullName evidence="2">SnoaL-like domain-containing protein</fullName>
    </recommendedName>
</protein>
<name>A0ABR5SD70_9BACT</name>
<dbReference type="InterPro" id="IPR032710">
    <property type="entry name" value="NTF2-like_dom_sf"/>
</dbReference>
<feature type="domain" description="SnoaL-like" evidence="2">
    <location>
        <begin position="39"/>
        <end position="161"/>
    </location>
</feature>
<feature type="chain" id="PRO_5046933594" description="SnoaL-like domain-containing protein" evidence="1">
    <location>
        <begin position="25"/>
        <end position="169"/>
    </location>
</feature>
<organism evidence="3 4">
    <name type="scientific">Candidatus Magnetominusculus xianensis</name>
    <dbReference type="NCBI Taxonomy" id="1748249"/>
    <lineage>
        <taxon>Bacteria</taxon>
        <taxon>Pseudomonadati</taxon>
        <taxon>Nitrospirota</taxon>
        <taxon>Nitrospiria</taxon>
        <taxon>Nitrospirales</taxon>
        <taxon>Nitrospiraceae</taxon>
        <taxon>Candidatus Magnetominusculus</taxon>
    </lineage>
</organism>
<dbReference type="Proteomes" id="UP000060487">
    <property type="component" value="Unassembled WGS sequence"/>
</dbReference>
<dbReference type="EMBL" id="LNQR01000083">
    <property type="protein sequence ID" value="KWT82796.1"/>
    <property type="molecule type" value="Genomic_DNA"/>
</dbReference>
<dbReference type="InterPro" id="IPR037401">
    <property type="entry name" value="SnoaL-like"/>
</dbReference>
<evidence type="ECO:0000259" key="2">
    <source>
        <dbReference type="Pfam" id="PF13474"/>
    </source>
</evidence>
<reference evidence="3 4" key="1">
    <citation type="submission" date="2015-11" db="EMBL/GenBank/DDBJ databases">
        <authorList>
            <person name="Lin W."/>
        </authorList>
    </citation>
    <scope>NUCLEOTIDE SEQUENCE [LARGE SCALE GENOMIC DNA]</scope>
    <source>
        <strain evidence="3 4">HCH-1</strain>
    </source>
</reference>
<dbReference type="Pfam" id="PF13474">
    <property type="entry name" value="SnoaL_3"/>
    <property type="match status" value="1"/>
</dbReference>
<gene>
    <name evidence="3" type="ORF">ASN18_2385</name>
</gene>
<accession>A0ABR5SD70</accession>
<evidence type="ECO:0000313" key="4">
    <source>
        <dbReference type="Proteomes" id="UP000060487"/>
    </source>
</evidence>
<evidence type="ECO:0000256" key="1">
    <source>
        <dbReference type="SAM" id="SignalP"/>
    </source>
</evidence>
<comment type="caution">
    <text evidence="3">The sequence shown here is derived from an EMBL/GenBank/DDBJ whole genome shotgun (WGS) entry which is preliminary data.</text>
</comment>
<keyword evidence="1" id="KW-0732">Signal</keyword>
<evidence type="ECO:0000313" key="3">
    <source>
        <dbReference type="EMBL" id="KWT82796.1"/>
    </source>
</evidence>
<feature type="signal peptide" evidence="1">
    <location>
        <begin position="1"/>
        <end position="24"/>
    </location>
</feature>